<gene>
    <name evidence="1" type="ORF">Malapachy_0644</name>
</gene>
<dbReference type="RefSeq" id="XP_017992297.1">
    <property type="nucleotide sequence ID" value="XM_018135160.1"/>
</dbReference>
<comment type="caution">
    <text evidence="1">The sequence shown here is derived from an EMBL/GenBank/DDBJ whole genome shotgun (WGS) entry which is preliminary data.</text>
</comment>
<proteinExistence type="predicted"/>
<reference evidence="1 2" key="1">
    <citation type="submission" date="2015-07" db="EMBL/GenBank/DDBJ databases">
        <title>Draft Genome Sequence of Malassezia furfur CBS1878 and Malassezia pachydermatis CBS1879.</title>
        <authorList>
            <person name="Triana S."/>
            <person name="Ohm R."/>
            <person name="Gonzalez A."/>
            <person name="DeCock H."/>
            <person name="Restrepo S."/>
            <person name="Celis A."/>
        </authorList>
    </citation>
    <scope>NUCLEOTIDE SEQUENCE [LARGE SCALE GENOMIC DNA]</scope>
    <source>
        <strain evidence="1 2">CBS 1879</strain>
    </source>
</reference>
<dbReference type="AlphaFoldDB" id="A0A0M9VPP3"/>
<sequence length="151" mass="15994">MIPTIPKPTFMTSISMPKSLKPLRPRPVSQLKTPKHSKNLRVALSVESILQQCGTKNAHTLHSMQRTAAVNRASSRALLPATALGVAALSVATALCYMRLCGPVHAEGGATSSAYMTAAMNSSSIIGMARQQQHTADELLMVKSVAQIGSL</sequence>
<keyword evidence="2" id="KW-1185">Reference proteome</keyword>
<dbReference type="GeneID" id="28727035"/>
<organism evidence="1 2">
    <name type="scientific">Malassezia pachydermatis</name>
    <dbReference type="NCBI Taxonomy" id="77020"/>
    <lineage>
        <taxon>Eukaryota</taxon>
        <taxon>Fungi</taxon>
        <taxon>Dikarya</taxon>
        <taxon>Basidiomycota</taxon>
        <taxon>Ustilaginomycotina</taxon>
        <taxon>Malasseziomycetes</taxon>
        <taxon>Malasseziales</taxon>
        <taxon>Malasseziaceae</taxon>
        <taxon>Malassezia</taxon>
    </lineage>
</organism>
<accession>A0A0M9VPP3</accession>
<dbReference type="VEuPathDB" id="FungiDB:Malapachy_0644"/>
<name>A0A0M9VPP3_9BASI</name>
<dbReference type="EMBL" id="LGAV01000003">
    <property type="protein sequence ID" value="KOS14665.1"/>
    <property type="molecule type" value="Genomic_DNA"/>
</dbReference>
<protein>
    <submittedName>
        <fullName evidence="1">Uncharacterized protein</fullName>
    </submittedName>
</protein>
<evidence type="ECO:0000313" key="2">
    <source>
        <dbReference type="Proteomes" id="UP000037751"/>
    </source>
</evidence>
<dbReference type="Proteomes" id="UP000037751">
    <property type="component" value="Unassembled WGS sequence"/>
</dbReference>
<evidence type="ECO:0000313" key="1">
    <source>
        <dbReference type="EMBL" id="KOS14665.1"/>
    </source>
</evidence>